<evidence type="ECO:0000313" key="1">
    <source>
        <dbReference type="EMBL" id="KUK87605.1"/>
    </source>
</evidence>
<proteinExistence type="predicted"/>
<name>A0A101I2U6_UNCT6</name>
<comment type="caution">
    <text evidence="1">The sequence shown here is derived from an EMBL/GenBank/DDBJ whole genome shotgun (WGS) entry which is preliminary data.</text>
</comment>
<accession>A0A101I2U6</accession>
<gene>
    <name evidence="1" type="ORF">XE03_0496</name>
</gene>
<organism evidence="1 2">
    <name type="scientific">candidate division TA06 bacterium 34_109</name>
    <dbReference type="NCBI Taxonomy" id="1635277"/>
    <lineage>
        <taxon>Bacteria</taxon>
        <taxon>Bacteria division TA06</taxon>
    </lineage>
</organism>
<sequence length="84" mass="10163">MKNLLNEKYWNDKYKKGSIENGLYHSRMPKKISKFFIPFLYTDQIKKIKKYLKNEKIVKIVEIGSAPVILLLRLRKFFQHSLME</sequence>
<dbReference type="AlphaFoldDB" id="A0A101I2U6"/>
<reference evidence="2" key="1">
    <citation type="journal article" date="2015" name="MBio">
        <title>Genome-Resolved Metagenomic Analysis Reveals Roles for Candidate Phyla and Other Microbial Community Members in Biogeochemical Transformations in Oil Reservoirs.</title>
        <authorList>
            <person name="Hu P."/>
            <person name="Tom L."/>
            <person name="Singh A."/>
            <person name="Thomas B.C."/>
            <person name="Baker B.J."/>
            <person name="Piceno Y.M."/>
            <person name="Andersen G.L."/>
            <person name="Banfield J.F."/>
        </authorList>
    </citation>
    <scope>NUCLEOTIDE SEQUENCE [LARGE SCALE GENOMIC DNA]</scope>
</reference>
<dbReference type="Proteomes" id="UP000053467">
    <property type="component" value="Unassembled WGS sequence"/>
</dbReference>
<protein>
    <submittedName>
        <fullName evidence="1">Uncharacterized protein</fullName>
    </submittedName>
</protein>
<evidence type="ECO:0000313" key="2">
    <source>
        <dbReference type="Proteomes" id="UP000053467"/>
    </source>
</evidence>
<dbReference type="EMBL" id="LGGX01000003">
    <property type="protein sequence ID" value="KUK87605.1"/>
    <property type="molecule type" value="Genomic_DNA"/>
</dbReference>